<dbReference type="HAMAP" id="MF_00252">
    <property type="entry name" value="Lys_tRNA_synth_class2"/>
    <property type="match status" value="1"/>
</dbReference>
<dbReference type="InterPro" id="IPR018149">
    <property type="entry name" value="Lys-tRNA-synth_II_C"/>
</dbReference>
<dbReference type="Proteomes" id="UP000823964">
    <property type="component" value="Unassembled WGS sequence"/>
</dbReference>
<keyword evidence="8 9" id="KW-0460">Magnesium</keyword>
<feature type="binding site" evidence="8">
    <location>
        <position position="416"/>
    </location>
    <ligand>
        <name>Mg(2+)</name>
        <dbReference type="ChEBI" id="CHEBI:18420"/>
        <label>2</label>
    </ligand>
</feature>
<dbReference type="Pfam" id="PF00152">
    <property type="entry name" value="tRNA-synt_2"/>
    <property type="match status" value="1"/>
</dbReference>
<dbReference type="InterPro" id="IPR012340">
    <property type="entry name" value="NA-bd_OB-fold"/>
</dbReference>
<keyword evidence="4 8" id="KW-0547">Nucleotide-binding</keyword>
<organism evidence="11 12">
    <name type="scientific">Candidatus Akkermansia intestinigallinarum</name>
    <dbReference type="NCBI Taxonomy" id="2838431"/>
    <lineage>
        <taxon>Bacteria</taxon>
        <taxon>Pseudomonadati</taxon>
        <taxon>Verrucomicrobiota</taxon>
        <taxon>Verrucomicrobiia</taxon>
        <taxon>Verrucomicrobiales</taxon>
        <taxon>Akkermansiaceae</taxon>
        <taxon>Akkermansia</taxon>
    </lineage>
</organism>
<dbReference type="GO" id="GO:0005829">
    <property type="term" value="C:cytosol"/>
    <property type="evidence" value="ECO:0007669"/>
    <property type="project" value="TreeGrafter"/>
</dbReference>
<evidence type="ECO:0000256" key="1">
    <source>
        <dbReference type="ARBA" id="ARBA00008226"/>
    </source>
</evidence>
<protein>
    <recommendedName>
        <fullName evidence="8">Lysine--tRNA ligase</fullName>
        <ecNumber evidence="8">6.1.1.6</ecNumber>
    </recommendedName>
    <alternativeName>
        <fullName evidence="8">Lysyl-tRNA synthetase</fullName>
        <shortName evidence="8">LysRS</shortName>
    </alternativeName>
</protein>
<dbReference type="InterPro" id="IPR044136">
    <property type="entry name" value="Lys-tRNA-ligase_II_N"/>
</dbReference>
<keyword evidence="3 8" id="KW-0479">Metal-binding</keyword>
<dbReference type="GO" id="GO:0000049">
    <property type="term" value="F:tRNA binding"/>
    <property type="evidence" value="ECO:0007669"/>
    <property type="project" value="TreeGrafter"/>
</dbReference>
<evidence type="ECO:0000256" key="2">
    <source>
        <dbReference type="ARBA" id="ARBA00022598"/>
    </source>
</evidence>
<dbReference type="Pfam" id="PF01336">
    <property type="entry name" value="tRNA_anti-codon"/>
    <property type="match status" value="1"/>
</dbReference>
<accession>A0A9D1VC43</accession>
<keyword evidence="5 8" id="KW-0067">ATP-binding</keyword>
<dbReference type="InterPro" id="IPR045864">
    <property type="entry name" value="aa-tRNA-synth_II/BPL/LPL"/>
</dbReference>
<gene>
    <name evidence="8 11" type="primary">lysS</name>
    <name evidence="11" type="ORF">H9862_07415</name>
</gene>
<evidence type="ECO:0000313" key="11">
    <source>
        <dbReference type="EMBL" id="HIX20411.1"/>
    </source>
</evidence>
<dbReference type="PROSITE" id="PS50862">
    <property type="entry name" value="AA_TRNA_LIGASE_II"/>
    <property type="match status" value="1"/>
</dbReference>
<reference evidence="11" key="1">
    <citation type="journal article" date="2021" name="PeerJ">
        <title>Extensive microbial diversity within the chicken gut microbiome revealed by metagenomics and culture.</title>
        <authorList>
            <person name="Gilroy R."/>
            <person name="Ravi A."/>
            <person name="Getino M."/>
            <person name="Pursley I."/>
            <person name="Horton D.L."/>
            <person name="Alikhan N.F."/>
            <person name="Baker D."/>
            <person name="Gharbi K."/>
            <person name="Hall N."/>
            <person name="Watson M."/>
            <person name="Adriaenssens E.M."/>
            <person name="Foster-Nyarko E."/>
            <person name="Jarju S."/>
            <person name="Secka A."/>
            <person name="Antonio M."/>
            <person name="Oren A."/>
            <person name="Chaudhuri R.R."/>
            <person name="La Ragione R."/>
            <person name="Hildebrand F."/>
            <person name="Pallen M.J."/>
        </authorList>
    </citation>
    <scope>NUCLEOTIDE SEQUENCE</scope>
    <source>
        <strain evidence="11">14975</strain>
    </source>
</reference>
<comment type="caution">
    <text evidence="11">The sequence shown here is derived from an EMBL/GenBank/DDBJ whole genome shotgun (WGS) entry which is preliminary data.</text>
</comment>
<evidence type="ECO:0000256" key="3">
    <source>
        <dbReference type="ARBA" id="ARBA00022723"/>
    </source>
</evidence>
<dbReference type="GO" id="GO:0006430">
    <property type="term" value="P:lysyl-tRNA aminoacylation"/>
    <property type="evidence" value="ECO:0007669"/>
    <property type="project" value="UniProtKB-UniRule"/>
</dbReference>
<dbReference type="GO" id="GO:0005524">
    <property type="term" value="F:ATP binding"/>
    <property type="evidence" value="ECO:0007669"/>
    <property type="project" value="UniProtKB-UniRule"/>
</dbReference>
<evidence type="ECO:0000259" key="10">
    <source>
        <dbReference type="PROSITE" id="PS50862"/>
    </source>
</evidence>
<dbReference type="GO" id="GO:0004824">
    <property type="term" value="F:lysine-tRNA ligase activity"/>
    <property type="evidence" value="ECO:0007669"/>
    <property type="project" value="UniProtKB-UniRule"/>
</dbReference>
<dbReference type="PANTHER" id="PTHR42918">
    <property type="entry name" value="LYSYL-TRNA SYNTHETASE"/>
    <property type="match status" value="1"/>
</dbReference>
<dbReference type="InterPro" id="IPR004364">
    <property type="entry name" value="Aa-tRNA-synt_II"/>
</dbReference>
<reference evidence="11" key="2">
    <citation type="submission" date="2021-04" db="EMBL/GenBank/DDBJ databases">
        <authorList>
            <person name="Gilroy R."/>
        </authorList>
    </citation>
    <scope>NUCLEOTIDE SEQUENCE</scope>
    <source>
        <strain evidence="11">14975</strain>
    </source>
</reference>
<dbReference type="EC" id="6.1.1.6" evidence="8"/>
<keyword evidence="8" id="KW-0648">Protein biosynthesis</keyword>
<dbReference type="PANTHER" id="PTHR42918:SF15">
    <property type="entry name" value="LYSINE--TRNA LIGASE, CHLOROPLASTIC_MITOCHONDRIAL"/>
    <property type="match status" value="1"/>
</dbReference>
<dbReference type="SUPFAM" id="SSF50249">
    <property type="entry name" value="Nucleic acid-binding proteins"/>
    <property type="match status" value="1"/>
</dbReference>
<proteinExistence type="inferred from homology"/>
<dbReference type="InterPro" id="IPR006195">
    <property type="entry name" value="aa-tRNA-synth_II"/>
</dbReference>
<dbReference type="Gene3D" id="2.40.50.140">
    <property type="entry name" value="Nucleic acid-binding proteins"/>
    <property type="match status" value="1"/>
</dbReference>
<dbReference type="InterPro" id="IPR004365">
    <property type="entry name" value="NA-bd_OB_tRNA"/>
</dbReference>
<dbReference type="GO" id="GO:0000287">
    <property type="term" value="F:magnesium ion binding"/>
    <property type="evidence" value="ECO:0007669"/>
    <property type="project" value="UniProtKB-UniRule"/>
</dbReference>
<evidence type="ECO:0000256" key="5">
    <source>
        <dbReference type="ARBA" id="ARBA00022840"/>
    </source>
</evidence>
<evidence type="ECO:0000256" key="6">
    <source>
        <dbReference type="ARBA" id="ARBA00023146"/>
    </source>
</evidence>
<keyword evidence="6 8" id="KW-0030">Aminoacyl-tRNA synthetase</keyword>
<dbReference type="NCBIfam" id="NF001756">
    <property type="entry name" value="PRK00484.1"/>
    <property type="match status" value="1"/>
</dbReference>
<dbReference type="SUPFAM" id="SSF55681">
    <property type="entry name" value="Class II aaRS and biotin synthetases"/>
    <property type="match status" value="1"/>
</dbReference>
<comment type="cofactor">
    <cofactor evidence="8 9">
        <name>Mg(2+)</name>
        <dbReference type="ChEBI" id="CHEBI:18420"/>
    </cofactor>
    <text evidence="8 9">Binds 3 Mg(2+) ions per subunit.</text>
</comment>
<evidence type="ECO:0000256" key="9">
    <source>
        <dbReference type="RuleBase" id="RU000336"/>
    </source>
</evidence>
<keyword evidence="8" id="KW-0963">Cytoplasm</keyword>
<keyword evidence="2 8" id="KW-0436">Ligase</keyword>
<evidence type="ECO:0000313" key="12">
    <source>
        <dbReference type="Proteomes" id="UP000823964"/>
    </source>
</evidence>
<dbReference type="Gene3D" id="3.30.930.10">
    <property type="entry name" value="Bira Bifunctional Protein, Domain 2"/>
    <property type="match status" value="1"/>
</dbReference>
<dbReference type="AlphaFoldDB" id="A0A9D1VC43"/>
<evidence type="ECO:0000256" key="7">
    <source>
        <dbReference type="ARBA" id="ARBA00048573"/>
    </source>
</evidence>
<name>A0A9D1VC43_9BACT</name>
<dbReference type="NCBIfam" id="TIGR00499">
    <property type="entry name" value="lysS_bact"/>
    <property type="match status" value="1"/>
</dbReference>
<comment type="subcellular location">
    <subcellularLocation>
        <location evidence="8">Cytoplasm</location>
    </subcellularLocation>
</comment>
<sequence length="493" mass="55852">MSDSPNNAPGSSEEELIAVRREKVGKIRALGVNPYGGRFDVTTSPAEIKADFCEGKRVKFLGRISALRDMGRTQFFTVADICGSIQCMLTKKSCSEETWALWKLLERGDWIGIEGETFVTRTGEPSVRVDAFKVLSKALRPMPDKFHGLADADMRYRRRHLDLMSNEESARRFVARSRIVREIRDYLNARGFLEVETPMLQDVAGGAAAKPFESYYNALKKGVTLRIAPELFLKRLMVGGFPKVYELNRNFRNEGVDRRHNPEFTVLEVYEAGGDYETMADMMEEMITTIAEKVFGTLKFDQFDESGNLRWTVDLTRPWRRADYNDLVREVAGDDWFELTPEQRRDRAVNQLGVQIGEELDDTAVTQQVYEKLVEEKQANPLFVCHVARDLVPLAKANPENPDVVDVFELVMNGQELCPGYSEQNDPVEQMERLKHQAGEETQKIDYDFVETLESGMPSAGGIGIGIDRLCMLMTGAGSIRDIILFPQLKSRA</sequence>
<comment type="similarity">
    <text evidence="1 8">Belongs to the class-II aminoacyl-tRNA synthetase family.</text>
</comment>
<dbReference type="InterPro" id="IPR002313">
    <property type="entry name" value="Lys-tRNA-ligase_II"/>
</dbReference>
<dbReference type="EMBL" id="DXFQ01000138">
    <property type="protein sequence ID" value="HIX20411.1"/>
    <property type="molecule type" value="Genomic_DNA"/>
</dbReference>
<feature type="binding site" evidence="8">
    <location>
        <position position="416"/>
    </location>
    <ligand>
        <name>Mg(2+)</name>
        <dbReference type="ChEBI" id="CHEBI:18420"/>
        <label>1</label>
    </ligand>
</feature>
<feature type="domain" description="Aminoacyl-transfer RNA synthetases class-II family profile" evidence="10">
    <location>
        <begin position="173"/>
        <end position="487"/>
    </location>
</feature>
<dbReference type="PRINTS" id="PR00982">
    <property type="entry name" value="TRNASYNTHLYS"/>
</dbReference>
<comment type="catalytic activity">
    <reaction evidence="7 8 9">
        <text>tRNA(Lys) + L-lysine + ATP = L-lysyl-tRNA(Lys) + AMP + diphosphate</text>
        <dbReference type="Rhea" id="RHEA:20792"/>
        <dbReference type="Rhea" id="RHEA-COMP:9696"/>
        <dbReference type="Rhea" id="RHEA-COMP:9697"/>
        <dbReference type="ChEBI" id="CHEBI:30616"/>
        <dbReference type="ChEBI" id="CHEBI:32551"/>
        <dbReference type="ChEBI" id="CHEBI:33019"/>
        <dbReference type="ChEBI" id="CHEBI:78442"/>
        <dbReference type="ChEBI" id="CHEBI:78529"/>
        <dbReference type="ChEBI" id="CHEBI:456215"/>
        <dbReference type="EC" id="6.1.1.6"/>
    </reaction>
</comment>
<comment type="subunit">
    <text evidence="8">Homodimer.</text>
</comment>
<dbReference type="CDD" id="cd04322">
    <property type="entry name" value="LysRS_N"/>
    <property type="match status" value="1"/>
</dbReference>
<evidence type="ECO:0000256" key="8">
    <source>
        <dbReference type="HAMAP-Rule" id="MF_00252"/>
    </source>
</evidence>
<feature type="binding site" evidence="8">
    <location>
        <position position="409"/>
    </location>
    <ligand>
        <name>Mg(2+)</name>
        <dbReference type="ChEBI" id="CHEBI:18420"/>
        <label>1</label>
    </ligand>
</feature>
<evidence type="ECO:0000256" key="4">
    <source>
        <dbReference type="ARBA" id="ARBA00022741"/>
    </source>
</evidence>